<dbReference type="Proteomes" id="UP000002729">
    <property type="component" value="Unassembled WGS sequence"/>
</dbReference>
<dbReference type="InterPro" id="IPR017853">
    <property type="entry name" value="GH"/>
</dbReference>
<evidence type="ECO:0000256" key="1">
    <source>
        <dbReference type="ARBA" id="ARBA00009800"/>
    </source>
</evidence>
<dbReference type="SUPFAM" id="SSF51445">
    <property type="entry name" value="(Trans)glycosidases"/>
    <property type="match status" value="1"/>
</dbReference>
<dbReference type="GO" id="GO:0004566">
    <property type="term" value="F:beta-glucuronidase activity"/>
    <property type="evidence" value="ECO:0007669"/>
    <property type="project" value="TreeGrafter"/>
</dbReference>
<dbReference type="eggNOG" id="ENOG502QQST">
    <property type="taxonomic scope" value="Eukaryota"/>
</dbReference>
<dbReference type="PANTHER" id="PTHR14363:SF17">
    <property type="entry name" value="HEPARANASE-LIKE PROTEIN 3"/>
    <property type="match status" value="1"/>
</dbReference>
<dbReference type="Pfam" id="PF03662">
    <property type="entry name" value="Glyco_hydro_79n"/>
    <property type="match status" value="1"/>
</dbReference>
<dbReference type="AlphaFoldDB" id="F0YAC5"/>
<dbReference type="EMBL" id="GL833129">
    <property type="protein sequence ID" value="EGB07906.1"/>
    <property type="molecule type" value="Genomic_DNA"/>
</dbReference>
<evidence type="ECO:0000256" key="2">
    <source>
        <dbReference type="SAM" id="SignalP"/>
    </source>
</evidence>
<dbReference type="OrthoDB" id="186532at2759"/>
<evidence type="ECO:0000313" key="4">
    <source>
        <dbReference type="Proteomes" id="UP000002729"/>
    </source>
</evidence>
<sequence>MGLGSLYALLLPSVHAAASFAVNVASEHVWATAPHGLASVTMDFHPGVQGPTASILEIDLDNPALRSAARSLSPAILRLGGSEAGEQLVYAGFPGGPACPPGYYYCLTPERWDAIVAFADTTGLRLMLDLNIIGPGNSTDFDGAGLDQIRALLRHSAAVGNENQATLNATEAARRVRAVRAAVDAAYGAFEKPLVVGPSPHIFPDWIEDFVAAAGDAVDIFSYHLYAGYGLAPSIAAQVKSAGFLDDSRSLVELAAAAARKRAPALPVLVSETAAAWNSGAPGVTDSFESGFWYLDHLMSAASSGHVATCRQTLIGGNYSLIDSRTFLPNPDFFVARLWGEVVESGDGATRYLRTGRGAVISVDARRSLRAQAACGADGSLALALANVSPDAVSVGLGGDEGAREEWVLDAHAGDGRRVDLNGAVLEGVDAPLAPRVVDGGGAFEAPPWSLAFVRYPNLRPPACA</sequence>
<dbReference type="RefSeq" id="XP_009037281.1">
    <property type="nucleotide sequence ID" value="XM_009039033.1"/>
</dbReference>
<dbReference type="GeneID" id="20224857"/>
<keyword evidence="4" id="KW-1185">Reference proteome</keyword>
<dbReference type="PANTHER" id="PTHR14363">
    <property type="entry name" value="HEPARANASE-RELATED"/>
    <property type="match status" value="1"/>
</dbReference>
<feature type="chain" id="PRO_5003262842" description="Asl1-like glycosyl hydrolase catalytic domain-containing protein" evidence="2">
    <location>
        <begin position="17"/>
        <end position="465"/>
    </location>
</feature>
<name>F0YAC5_AURAN</name>
<dbReference type="InParanoid" id="F0YAC5"/>
<organism evidence="4">
    <name type="scientific">Aureococcus anophagefferens</name>
    <name type="common">Harmful bloom alga</name>
    <dbReference type="NCBI Taxonomy" id="44056"/>
    <lineage>
        <taxon>Eukaryota</taxon>
        <taxon>Sar</taxon>
        <taxon>Stramenopiles</taxon>
        <taxon>Ochrophyta</taxon>
        <taxon>Pelagophyceae</taxon>
        <taxon>Pelagomonadales</taxon>
        <taxon>Pelagomonadaceae</taxon>
        <taxon>Aureococcus</taxon>
    </lineage>
</organism>
<reference evidence="3 4" key="1">
    <citation type="journal article" date="2011" name="Proc. Natl. Acad. Sci. U.S.A.">
        <title>Niche of harmful alga Aureococcus anophagefferens revealed through ecogenomics.</title>
        <authorList>
            <person name="Gobler C.J."/>
            <person name="Berry D.L."/>
            <person name="Dyhrman S.T."/>
            <person name="Wilhelm S.W."/>
            <person name="Salamov A."/>
            <person name="Lobanov A.V."/>
            <person name="Zhang Y."/>
            <person name="Collier J.L."/>
            <person name="Wurch L.L."/>
            <person name="Kustka A.B."/>
            <person name="Dill B.D."/>
            <person name="Shah M."/>
            <person name="VerBerkmoes N.C."/>
            <person name="Kuo A."/>
            <person name="Terry A."/>
            <person name="Pangilinan J."/>
            <person name="Lindquist E.A."/>
            <person name="Lucas S."/>
            <person name="Paulsen I.T."/>
            <person name="Hattenrath-Lehmann T.K."/>
            <person name="Talmage S.C."/>
            <person name="Walker E.A."/>
            <person name="Koch F."/>
            <person name="Burson A.M."/>
            <person name="Marcoval M.A."/>
            <person name="Tang Y.Z."/>
            <person name="Lecleir G.R."/>
            <person name="Coyne K.J."/>
            <person name="Berg G.M."/>
            <person name="Bertrand E.M."/>
            <person name="Saito M.A."/>
            <person name="Gladyshev V.N."/>
            <person name="Grigoriev I.V."/>
        </authorList>
    </citation>
    <scope>NUCLEOTIDE SEQUENCE [LARGE SCALE GENOMIC DNA]</scope>
    <source>
        <strain evidence="4">CCMP 1984</strain>
    </source>
</reference>
<protein>
    <recommendedName>
        <fullName evidence="5">Asl1-like glycosyl hydrolase catalytic domain-containing protein</fullName>
    </recommendedName>
</protein>
<dbReference type="GO" id="GO:0016020">
    <property type="term" value="C:membrane"/>
    <property type="evidence" value="ECO:0007669"/>
    <property type="project" value="InterPro"/>
</dbReference>
<feature type="signal peptide" evidence="2">
    <location>
        <begin position="1"/>
        <end position="16"/>
    </location>
</feature>
<comment type="similarity">
    <text evidence="1">Belongs to the glycosyl hydrolase 79 family.</text>
</comment>
<accession>F0YAC5</accession>
<evidence type="ECO:0008006" key="5">
    <source>
        <dbReference type="Google" id="ProtNLM"/>
    </source>
</evidence>
<dbReference type="InterPro" id="IPR005199">
    <property type="entry name" value="Glyco_hydro_79"/>
</dbReference>
<evidence type="ECO:0000313" key="3">
    <source>
        <dbReference type="EMBL" id="EGB07906.1"/>
    </source>
</evidence>
<dbReference type="OMA" id="VAKEHTR"/>
<gene>
    <name evidence="3" type="ORF">AURANDRAFT_64495</name>
</gene>
<dbReference type="KEGG" id="aaf:AURANDRAFT_64495"/>
<dbReference type="Gene3D" id="3.20.20.80">
    <property type="entry name" value="Glycosidases"/>
    <property type="match status" value="1"/>
</dbReference>
<keyword evidence="2" id="KW-0732">Signal</keyword>
<proteinExistence type="inferred from homology"/>